<dbReference type="Ensembl" id="ENSOKIT00005036194.1">
    <property type="protein sequence ID" value="ENSOKIP00005034298.1"/>
    <property type="gene ID" value="ENSOKIG00005014657.1"/>
</dbReference>
<evidence type="ECO:0000313" key="4">
    <source>
        <dbReference type="Proteomes" id="UP000694557"/>
    </source>
</evidence>
<dbReference type="SUPFAM" id="SSF56436">
    <property type="entry name" value="C-type lectin-like"/>
    <property type="match status" value="1"/>
</dbReference>
<feature type="compositionally biased region" description="Basic and acidic residues" evidence="1">
    <location>
        <begin position="1"/>
        <end position="35"/>
    </location>
</feature>
<sequence length="225" mass="26856">TEIEISYRERKTSYTEKDHLQRERPVTERERPVRERKTKRETKRKTSYRERKTSYRERDQLQRERDQLQREKDQLQREKDQLQREIERLDMIIRGSYPQGWRIFKTSSYGVSSEKKFWAESRQDCRERGADLVIVNNEEDQRFINGINAGVLGGRHTTDHRDGQPNNLGDQDCVEFNSHRSTPLSVWNDKVCSIPLVKLHNTVCTLISLNEVNIILYKCIFQSIV</sequence>
<evidence type="ECO:0000256" key="1">
    <source>
        <dbReference type="SAM" id="MobiDB-lite"/>
    </source>
</evidence>
<dbReference type="SMART" id="SM00034">
    <property type="entry name" value="CLECT"/>
    <property type="match status" value="1"/>
</dbReference>
<evidence type="ECO:0000259" key="2">
    <source>
        <dbReference type="SMART" id="SM00034"/>
    </source>
</evidence>
<evidence type="ECO:0000313" key="3">
    <source>
        <dbReference type="Ensembl" id="ENSOKIP00005034298.1"/>
    </source>
</evidence>
<dbReference type="Proteomes" id="UP000694557">
    <property type="component" value="Unassembled WGS sequence"/>
</dbReference>
<feature type="compositionally biased region" description="Basic and acidic residues" evidence="1">
    <location>
        <begin position="47"/>
        <end position="76"/>
    </location>
</feature>
<dbReference type="AlphaFoldDB" id="A0A8C7FW28"/>
<dbReference type="InterPro" id="IPR016187">
    <property type="entry name" value="CTDL_fold"/>
</dbReference>
<feature type="region of interest" description="Disordered" evidence="1">
    <location>
        <begin position="1"/>
        <end position="76"/>
    </location>
</feature>
<dbReference type="Gene3D" id="3.10.100.10">
    <property type="entry name" value="Mannose-Binding Protein A, subunit A"/>
    <property type="match status" value="1"/>
</dbReference>
<proteinExistence type="predicted"/>
<keyword evidence="4" id="KW-1185">Reference proteome</keyword>
<reference evidence="3" key="1">
    <citation type="submission" date="2025-08" db="UniProtKB">
        <authorList>
            <consortium name="Ensembl"/>
        </authorList>
    </citation>
    <scope>IDENTIFICATION</scope>
</reference>
<dbReference type="GeneTree" id="ENSGT00990000211844"/>
<feature type="compositionally biased region" description="Basic residues" evidence="1">
    <location>
        <begin position="36"/>
        <end position="46"/>
    </location>
</feature>
<organism evidence="3 4">
    <name type="scientific">Oncorhynchus kisutch</name>
    <name type="common">Coho salmon</name>
    <name type="synonym">Salmo kisutch</name>
    <dbReference type="NCBI Taxonomy" id="8019"/>
    <lineage>
        <taxon>Eukaryota</taxon>
        <taxon>Metazoa</taxon>
        <taxon>Chordata</taxon>
        <taxon>Craniata</taxon>
        <taxon>Vertebrata</taxon>
        <taxon>Euteleostomi</taxon>
        <taxon>Actinopterygii</taxon>
        <taxon>Neopterygii</taxon>
        <taxon>Teleostei</taxon>
        <taxon>Protacanthopterygii</taxon>
        <taxon>Salmoniformes</taxon>
        <taxon>Salmonidae</taxon>
        <taxon>Salmoninae</taxon>
        <taxon>Oncorhynchus</taxon>
    </lineage>
</organism>
<dbReference type="PANTHER" id="PTHR22803">
    <property type="entry name" value="MANNOSE, PHOSPHOLIPASE, LECTIN RECEPTOR RELATED"/>
    <property type="match status" value="1"/>
</dbReference>
<dbReference type="InterPro" id="IPR016186">
    <property type="entry name" value="C-type_lectin-like/link_sf"/>
</dbReference>
<accession>A0A8C7FW28</accession>
<dbReference type="InterPro" id="IPR001304">
    <property type="entry name" value="C-type_lectin-like"/>
</dbReference>
<dbReference type="InterPro" id="IPR050111">
    <property type="entry name" value="C-type_lectin/snaclec_domain"/>
</dbReference>
<feature type="domain" description="C-type lectin" evidence="2">
    <location>
        <begin position="97"/>
        <end position="205"/>
    </location>
</feature>
<dbReference type="Gene3D" id="1.20.5.400">
    <property type="match status" value="1"/>
</dbReference>
<reference evidence="3" key="2">
    <citation type="submission" date="2025-09" db="UniProtKB">
        <authorList>
            <consortium name="Ensembl"/>
        </authorList>
    </citation>
    <scope>IDENTIFICATION</scope>
</reference>
<protein>
    <recommendedName>
        <fullName evidence="2">C-type lectin domain-containing protein</fullName>
    </recommendedName>
</protein>
<name>A0A8C7FW28_ONCKI</name>